<dbReference type="RefSeq" id="WP_379483766.1">
    <property type="nucleotide sequence ID" value="NZ_JBHMCF010000021.1"/>
</dbReference>
<comment type="caution">
    <text evidence="6">The sequence shown here is derived from an EMBL/GenBank/DDBJ whole genome shotgun (WGS) entry which is preliminary data.</text>
</comment>
<dbReference type="InterPro" id="IPR015168">
    <property type="entry name" value="SsuA/THI5"/>
</dbReference>
<comment type="similarity">
    <text evidence="2">Belongs to the bacterial solute-binding protein SsuA/TauA family.</text>
</comment>
<dbReference type="PANTHER" id="PTHR30024">
    <property type="entry name" value="ALIPHATIC SULFONATES-BINDING PROTEIN-RELATED"/>
    <property type="match status" value="1"/>
</dbReference>
<sequence>MHLLPIAIITLLLAAMAACGGTTTESEQQGRALTTIKVGIMTIPDCATVPVAQQRKYFEAEGLRVETVTVQGGGIALPMLKSGALHFSIMNHVAAIQDEAREPGTIKLVTDAYQAAPGAFVLMVPKDSPIDTVGDLRGKHVSVLTLNSVGTLTLDAALKVHGLTNKDVQVSEMKVTDMINALESKRIDAAWMTEPFITAFAIRGGRKIADMMQGQTADLPIAGWATSGDFAKNNPGTVRAFQRAMLRAQNDVADDRQLVTDILPTYTKIDKQAAANIVLGTFPVGLARSRLQRVVDLMVEYGYIQNGAVNVDNLLISEPAASLSPLDQTQQEPR</sequence>
<name>A0ABV5NQJ1_9ACTN</name>
<comment type="subcellular location">
    <subcellularLocation>
        <location evidence="1">Periplasm</location>
    </subcellularLocation>
</comment>
<dbReference type="PANTHER" id="PTHR30024:SF47">
    <property type="entry name" value="TAURINE-BINDING PERIPLASMIC PROTEIN"/>
    <property type="match status" value="1"/>
</dbReference>
<evidence type="ECO:0000256" key="4">
    <source>
        <dbReference type="SAM" id="SignalP"/>
    </source>
</evidence>
<dbReference type="Gene3D" id="3.40.190.10">
    <property type="entry name" value="Periplasmic binding protein-like II"/>
    <property type="match status" value="2"/>
</dbReference>
<feature type="signal peptide" evidence="4">
    <location>
        <begin position="1"/>
        <end position="17"/>
    </location>
</feature>
<evidence type="ECO:0000256" key="1">
    <source>
        <dbReference type="ARBA" id="ARBA00004418"/>
    </source>
</evidence>
<organism evidence="6 7">
    <name type="scientific">Nonomuraea salmonea</name>
    <dbReference type="NCBI Taxonomy" id="46181"/>
    <lineage>
        <taxon>Bacteria</taxon>
        <taxon>Bacillati</taxon>
        <taxon>Actinomycetota</taxon>
        <taxon>Actinomycetes</taxon>
        <taxon>Streptosporangiales</taxon>
        <taxon>Streptosporangiaceae</taxon>
        <taxon>Nonomuraea</taxon>
    </lineage>
</organism>
<dbReference type="InterPro" id="IPR001638">
    <property type="entry name" value="Solute-binding_3/MltF_N"/>
</dbReference>
<feature type="chain" id="PRO_5046004856" evidence="4">
    <location>
        <begin position="18"/>
        <end position="334"/>
    </location>
</feature>
<dbReference type="Proteomes" id="UP001589568">
    <property type="component" value="Unassembled WGS sequence"/>
</dbReference>
<dbReference type="EMBL" id="JBHMCF010000021">
    <property type="protein sequence ID" value="MFB9472216.1"/>
    <property type="molecule type" value="Genomic_DNA"/>
</dbReference>
<gene>
    <name evidence="6" type="ORF">ACFFR3_22115</name>
</gene>
<evidence type="ECO:0000313" key="6">
    <source>
        <dbReference type="EMBL" id="MFB9472216.1"/>
    </source>
</evidence>
<keyword evidence="3 4" id="KW-0732">Signal</keyword>
<reference evidence="6 7" key="1">
    <citation type="submission" date="2024-09" db="EMBL/GenBank/DDBJ databases">
        <authorList>
            <person name="Sun Q."/>
            <person name="Mori K."/>
        </authorList>
    </citation>
    <scope>NUCLEOTIDE SEQUENCE [LARGE SCALE GENOMIC DNA]</scope>
    <source>
        <strain evidence="6 7">JCM 3324</strain>
    </source>
</reference>
<dbReference type="Pfam" id="PF09084">
    <property type="entry name" value="NMT1"/>
    <property type="match status" value="1"/>
</dbReference>
<evidence type="ECO:0000256" key="2">
    <source>
        <dbReference type="ARBA" id="ARBA00010742"/>
    </source>
</evidence>
<feature type="domain" description="Solute-binding protein family 3/N-terminal" evidence="5">
    <location>
        <begin position="35"/>
        <end position="261"/>
    </location>
</feature>
<evidence type="ECO:0000313" key="7">
    <source>
        <dbReference type="Proteomes" id="UP001589568"/>
    </source>
</evidence>
<dbReference type="SMART" id="SM00062">
    <property type="entry name" value="PBPb"/>
    <property type="match status" value="1"/>
</dbReference>
<proteinExistence type="inferred from homology"/>
<evidence type="ECO:0000259" key="5">
    <source>
        <dbReference type="SMART" id="SM00062"/>
    </source>
</evidence>
<dbReference type="SUPFAM" id="SSF53850">
    <property type="entry name" value="Periplasmic binding protein-like II"/>
    <property type="match status" value="1"/>
</dbReference>
<keyword evidence="7" id="KW-1185">Reference proteome</keyword>
<accession>A0ABV5NQJ1</accession>
<evidence type="ECO:0000256" key="3">
    <source>
        <dbReference type="ARBA" id="ARBA00022729"/>
    </source>
</evidence>
<protein>
    <submittedName>
        <fullName evidence="6">ABC transporter substrate-binding protein</fullName>
    </submittedName>
</protein>